<dbReference type="InterPro" id="IPR000700">
    <property type="entry name" value="PAS-assoc_C"/>
</dbReference>
<evidence type="ECO:0000256" key="5">
    <source>
        <dbReference type="ARBA" id="ARBA00022777"/>
    </source>
</evidence>
<dbReference type="CDD" id="cd00130">
    <property type="entry name" value="PAS"/>
    <property type="match status" value="2"/>
</dbReference>
<dbReference type="SUPFAM" id="SSF55781">
    <property type="entry name" value="GAF domain-like"/>
    <property type="match status" value="3"/>
</dbReference>
<keyword evidence="4" id="KW-0808">Transferase</keyword>
<evidence type="ECO:0000259" key="6">
    <source>
        <dbReference type="PROSITE" id="PS50109"/>
    </source>
</evidence>
<dbReference type="FunFam" id="3.30.565.10:FF:000006">
    <property type="entry name" value="Sensor histidine kinase WalK"/>
    <property type="match status" value="1"/>
</dbReference>
<dbReference type="SUPFAM" id="SSF55785">
    <property type="entry name" value="PYP-like sensor domain (PAS domain)"/>
    <property type="match status" value="2"/>
</dbReference>
<dbReference type="PANTHER" id="PTHR43304">
    <property type="entry name" value="PHYTOCHROME-LIKE PROTEIN CPH1"/>
    <property type="match status" value="1"/>
</dbReference>
<dbReference type="Pfam" id="PF13185">
    <property type="entry name" value="GAF_2"/>
    <property type="match status" value="2"/>
</dbReference>
<keyword evidence="5" id="KW-0418">Kinase</keyword>
<dbReference type="InterPro" id="IPR029016">
    <property type="entry name" value="GAF-like_dom_sf"/>
</dbReference>
<dbReference type="CDD" id="cd00082">
    <property type="entry name" value="HisKA"/>
    <property type="match status" value="1"/>
</dbReference>
<evidence type="ECO:0000259" key="8">
    <source>
        <dbReference type="PROSITE" id="PS50113"/>
    </source>
</evidence>
<dbReference type="Gene3D" id="1.10.287.130">
    <property type="match status" value="1"/>
</dbReference>
<dbReference type="SUPFAM" id="SSF55874">
    <property type="entry name" value="ATPase domain of HSP90 chaperone/DNA topoisomerase II/histidine kinase"/>
    <property type="match status" value="1"/>
</dbReference>
<dbReference type="InterPro" id="IPR001610">
    <property type="entry name" value="PAC"/>
</dbReference>
<dbReference type="CDD" id="cd16921">
    <property type="entry name" value="HATPase_FilI-like"/>
    <property type="match status" value="1"/>
</dbReference>
<dbReference type="PROSITE" id="PS50113">
    <property type="entry name" value="PAC"/>
    <property type="match status" value="1"/>
</dbReference>
<dbReference type="InterPro" id="IPR003594">
    <property type="entry name" value="HATPase_dom"/>
</dbReference>
<dbReference type="AlphaFoldDB" id="A0A2I9DV74"/>
<dbReference type="InterPro" id="IPR036097">
    <property type="entry name" value="HisK_dim/P_sf"/>
</dbReference>
<reference evidence="10" key="1">
    <citation type="submission" date="2018-01" db="EMBL/GenBank/DDBJ databases">
        <title>Draft Genome Sequence of the Radioresistant Bacterium Deinococcus aerius TR0125, Isolated from the Higher Atmosphere above Japan.</title>
        <authorList>
            <person name="Satoh K."/>
            <person name="Arai H."/>
            <person name="Sanzen T."/>
            <person name="Kawaguchi Y."/>
            <person name="Hayashi H."/>
            <person name="Yokobori S."/>
            <person name="Yamagishi A."/>
            <person name="Oono Y."/>
            <person name="Narumi I."/>
        </authorList>
    </citation>
    <scope>NUCLEOTIDE SEQUENCE [LARGE SCALE GENOMIC DNA]</scope>
    <source>
        <strain evidence="10">TR0125</strain>
    </source>
</reference>
<dbReference type="Proteomes" id="UP000236569">
    <property type="component" value="Unassembled WGS sequence"/>
</dbReference>
<dbReference type="InterPro" id="IPR003018">
    <property type="entry name" value="GAF"/>
</dbReference>
<dbReference type="SMART" id="SM00387">
    <property type="entry name" value="HATPase_c"/>
    <property type="match status" value="1"/>
</dbReference>
<dbReference type="PRINTS" id="PR00344">
    <property type="entry name" value="BCTRLSENSOR"/>
</dbReference>
<organism evidence="9 10">
    <name type="scientific">Deinococcus aerius</name>
    <dbReference type="NCBI Taxonomy" id="200253"/>
    <lineage>
        <taxon>Bacteria</taxon>
        <taxon>Thermotogati</taxon>
        <taxon>Deinococcota</taxon>
        <taxon>Deinococci</taxon>
        <taxon>Deinococcales</taxon>
        <taxon>Deinococcaceae</taxon>
        <taxon>Deinococcus</taxon>
    </lineage>
</organism>
<accession>A0A2I9DV74</accession>
<dbReference type="RefSeq" id="WP_103130088.1">
    <property type="nucleotide sequence ID" value="NZ_BFAG01000010.1"/>
</dbReference>
<evidence type="ECO:0000256" key="3">
    <source>
        <dbReference type="ARBA" id="ARBA00022553"/>
    </source>
</evidence>
<dbReference type="GO" id="GO:0000155">
    <property type="term" value="F:phosphorelay sensor kinase activity"/>
    <property type="evidence" value="ECO:0007669"/>
    <property type="project" value="InterPro"/>
</dbReference>
<dbReference type="PROSITE" id="PS50112">
    <property type="entry name" value="PAS"/>
    <property type="match status" value="2"/>
</dbReference>
<feature type="domain" description="Histidine kinase" evidence="6">
    <location>
        <begin position="800"/>
        <end position="1014"/>
    </location>
</feature>
<comment type="caution">
    <text evidence="9">The sequence shown here is derived from an EMBL/GenBank/DDBJ whole genome shotgun (WGS) entry which is preliminary data.</text>
</comment>
<feature type="domain" description="PAS" evidence="7">
    <location>
        <begin position="11"/>
        <end position="70"/>
    </location>
</feature>
<comment type="catalytic activity">
    <reaction evidence="1">
        <text>ATP + protein L-histidine = ADP + protein N-phospho-L-histidine.</text>
        <dbReference type="EC" id="2.7.13.3"/>
    </reaction>
</comment>
<dbReference type="EC" id="2.7.13.3" evidence="2"/>
<sequence>MKPSAGAETLLPSHARPLYDALPNPLWLVDASGNLTLVNRAWRAYTGRDEADVLGRAFTEVLHPGERAELLGRWQAAQGPGEEVGGDHRLRGAGGEYGWFALRARPAPEFGPGTWVWTAHELDREEAAPRGERGALERAYQDAELLAALAAALQGAATPEQVAEQALRLIGPALGASSMLVVRLDGEQIRLPTIWGDTPPVITAHMTRPGLTLAGAPLLARAAREGQGVYLADYRAEPGTLPTFPSLACGVEPIRTPGGTLEGFLVVWRPVGQQTWDPEERRLLRRAAGTLGLALERAAAAQRLAEGVAALDAFVAFSEAVGHETDVYALARRAGEVLRATLGGVSVAYYELEGGLWRARVWTEDIAPETVESITRGLPQDAPSFARAVGGREPLFVSGWDAAREEVAHTEAYGAVAFFPYFRGEAPRSLLAVGTQDARTWSERERAVVLAVGRSLGLSLERADVATRLAAQNAELEARARALEGFAELTRDLSLRADPHALVRRAQEVVLSLLPPGYALYYEREGDRWRNRVQVGEVGHADLQAFIDAGPRVGATPSVDIPWATRQPFYQDAYARGSDTPAELVQHVNAAASLPVLRGGEVAGVFIAVLFEERAWTRTDRVVLETVIRSLGSALEAAQGVADLARRTREVAEWRERYEVAVQGSGNVLYDWNAATGEMVYGGPLEEITGYTPGELARSADMWMETLVHPEDRAAFREEALRVIGERGVLHTGFRVRRKDGSVREVETDGHFVWNAQGEVTRMVGLIRDVTERREAEERLRRSNEELRRSNAELEQFAYVASHDLQAPLRAVTSFAELALRRYGDRLDERGQLYLRQIVENGQHMKRLVDDLLGFSRLNTRPRHPRAADAAAVFDGVARRLADEVEEAGGRLTRGPLPCVLADPARLDQLLQNLLSNALKYRREGVPPRVHVSARRDGERWRFAVRDNGIGIEPQYFERIFVIFQRLHGREEFDGTGIGLAVCKKIVEQHGGELWLESVPGEGTTFFFTLPACPPEGPGAELS</sequence>
<dbReference type="InterPro" id="IPR052162">
    <property type="entry name" value="Sensor_kinase/Photoreceptor"/>
</dbReference>
<dbReference type="InterPro" id="IPR005467">
    <property type="entry name" value="His_kinase_dom"/>
</dbReference>
<dbReference type="Pfam" id="PF02518">
    <property type="entry name" value="HATPase_c"/>
    <property type="match status" value="1"/>
</dbReference>
<dbReference type="PANTHER" id="PTHR43304:SF1">
    <property type="entry name" value="PAC DOMAIN-CONTAINING PROTEIN"/>
    <property type="match status" value="1"/>
</dbReference>
<dbReference type="EMBL" id="BFAG01000010">
    <property type="protein sequence ID" value="GBF06737.1"/>
    <property type="molecule type" value="Genomic_DNA"/>
</dbReference>
<dbReference type="SUPFAM" id="SSF47384">
    <property type="entry name" value="Homodimeric domain of signal transducing histidine kinase"/>
    <property type="match status" value="1"/>
</dbReference>
<dbReference type="SMART" id="SM00086">
    <property type="entry name" value="PAC"/>
    <property type="match status" value="1"/>
</dbReference>
<gene>
    <name evidence="9" type="ORF">DAERI_100100</name>
</gene>
<evidence type="ECO:0000256" key="2">
    <source>
        <dbReference type="ARBA" id="ARBA00012438"/>
    </source>
</evidence>
<keyword evidence="10" id="KW-1185">Reference proteome</keyword>
<dbReference type="Pfam" id="PF08447">
    <property type="entry name" value="PAS_3"/>
    <property type="match status" value="1"/>
</dbReference>
<proteinExistence type="predicted"/>
<evidence type="ECO:0000256" key="4">
    <source>
        <dbReference type="ARBA" id="ARBA00022679"/>
    </source>
</evidence>
<evidence type="ECO:0000256" key="1">
    <source>
        <dbReference type="ARBA" id="ARBA00000085"/>
    </source>
</evidence>
<name>A0A2I9DV74_9DEIO</name>
<dbReference type="Gene3D" id="3.30.565.10">
    <property type="entry name" value="Histidine kinase-like ATPase, C-terminal domain"/>
    <property type="match status" value="1"/>
</dbReference>
<feature type="domain" description="PAC" evidence="8">
    <location>
        <begin position="730"/>
        <end position="782"/>
    </location>
</feature>
<dbReference type="SMART" id="SM00065">
    <property type="entry name" value="GAF"/>
    <property type="match status" value="2"/>
</dbReference>
<dbReference type="InterPro" id="IPR013655">
    <property type="entry name" value="PAS_fold_3"/>
</dbReference>
<dbReference type="InterPro" id="IPR004358">
    <property type="entry name" value="Sig_transdc_His_kin-like_C"/>
</dbReference>
<dbReference type="InterPro" id="IPR036890">
    <property type="entry name" value="HATPase_C_sf"/>
</dbReference>
<evidence type="ECO:0000259" key="7">
    <source>
        <dbReference type="PROSITE" id="PS50112"/>
    </source>
</evidence>
<dbReference type="OrthoDB" id="51401at2"/>
<dbReference type="Gene3D" id="3.30.450.20">
    <property type="entry name" value="PAS domain"/>
    <property type="match status" value="2"/>
</dbReference>
<dbReference type="GO" id="GO:0006355">
    <property type="term" value="P:regulation of DNA-templated transcription"/>
    <property type="evidence" value="ECO:0007669"/>
    <property type="project" value="InterPro"/>
</dbReference>
<dbReference type="Pfam" id="PF00989">
    <property type="entry name" value="PAS"/>
    <property type="match status" value="1"/>
</dbReference>
<dbReference type="Gene3D" id="3.30.450.40">
    <property type="match status" value="3"/>
</dbReference>
<feature type="domain" description="PAS" evidence="7">
    <location>
        <begin position="685"/>
        <end position="728"/>
    </location>
</feature>
<dbReference type="InterPro" id="IPR013767">
    <property type="entry name" value="PAS_fold"/>
</dbReference>
<dbReference type="SMART" id="SM00388">
    <property type="entry name" value="HisKA"/>
    <property type="match status" value="1"/>
</dbReference>
<dbReference type="InterPro" id="IPR003661">
    <property type="entry name" value="HisK_dim/P_dom"/>
</dbReference>
<protein>
    <recommendedName>
        <fullName evidence="2">histidine kinase</fullName>
        <ecNumber evidence="2">2.7.13.3</ecNumber>
    </recommendedName>
</protein>
<dbReference type="SMART" id="SM00091">
    <property type="entry name" value="PAS"/>
    <property type="match status" value="2"/>
</dbReference>
<dbReference type="Pfam" id="PF00512">
    <property type="entry name" value="HisKA"/>
    <property type="match status" value="1"/>
</dbReference>
<evidence type="ECO:0000313" key="9">
    <source>
        <dbReference type="EMBL" id="GBF06737.1"/>
    </source>
</evidence>
<dbReference type="PROSITE" id="PS50109">
    <property type="entry name" value="HIS_KIN"/>
    <property type="match status" value="1"/>
</dbReference>
<dbReference type="NCBIfam" id="TIGR00229">
    <property type="entry name" value="sensory_box"/>
    <property type="match status" value="2"/>
</dbReference>
<dbReference type="InterPro" id="IPR000014">
    <property type="entry name" value="PAS"/>
</dbReference>
<evidence type="ECO:0000313" key="10">
    <source>
        <dbReference type="Proteomes" id="UP000236569"/>
    </source>
</evidence>
<dbReference type="InterPro" id="IPR035965">
    <property type="entry name" value="PAS-like_dom_sf"/>
</dbReference>
<keyword evidence="3" id="KW-0597">Phosphoprotein</keyword>